<evidence type="ECO:0000256" key="1">
    <source>
        <dbReference type="SAM" id="MobiDB-lite"/>
    </source>
</evidence>
<dbReference type="EMBL" id="JAZHXJ010000192">
    <property type="protein sequence ID" value="KAL1869683.1"/>
    <property type="molecule type" value="Genomic_DNA"/>
</dbReference>
<organism evidence="2 3">
    <name type="scientific">Phialemonium thermophilum</name>
    <dbReference type="NCBI Taxonomy" id="223376"/>
    <lineage>
        <taxon>Eukaryota</taxon>
        <taxon>Fungi</taxon>
        <taxon>Dikarya</taxon>
        <taxon>Ascomycota</taxon>
        <taxon>Pezizomycotina</taxon>
        <taxon>Sordariomycetes</taxon>
        <taxon>Sordariomycetidae</taxon>
        <taxon>Cephalothecales</taxon>
        <taxon>Cephalothecaceae</taxon>
        <taxon>Phialemonium</taxon>
    </lineage>
</organism>
<sequence length="179" mass="19573">MSAASEARHLPLTNPSWSIPGRAVHILTSPHRLVGYSLMMEPSQGGRYRCRRGHMPTSNSEASRSGIPVVDVHVPPWLSYIRFSHLKSTEPQGTCSKSCPCDTVRLFPSQQSHHSKSIPPKTYTKRHDLNSQTCSRPGTMGDADTVDLNTPYPSSLRAHALGNVSWSLPSSPGPSSCRT</sequence>
<keyword evidence="3" id="KW-1185">Reference proteome</keyword>
<name>A0ABR3X1X8_9PEZI</name>
<accession>A0ABR3X1X8</accession>
<proteinExistence type="predicted"/>
<evidence type="ECO:0000313" key="2">
    <source>
        <dbReference type="EMBL" id="KAL1869683.1"/>
    </source>
</evidence>
<evidence type="ECO:0000313" key="3">
    <source>
        <dbReference type="Proteomes" id="UP001586593"/>
    </source>
</evidence>
<gene>
    <name evidence="2" type="ORF">VTK73DRAFT_3057</name>
</gene>
<dbReference type="Proteomes" id="UP001586593">
    <property type="component" value="Unassembled WGS sequence"/>
</dbReference>
<comment type="caution">
    <text evidence="2">The sequence shown here is derived from an EMBL/GenBank/DDBJ whole genome shotgun (WGS) entry which is preliminary data.</text>
</comment>
<feature type="region of interest" description="Disordered" evidence="1">
    <location>
        <begin position="110"/>
        <end position="148"/>
    </location>
</feature>
<reference evidence="2 3" key="1">
    <citation type="journal article" date="2024" name="Commun. Biol.">
        <title>Comparative genomic analysis of thermophilic fungi reveals convergent evolutionary adaptations and gene losses.</title>
        <authorList>
            <person name="Steindorff A.S."/>
            <person name="Aguilar-Pontes M.V."/>
            <person name="Robinson A.J."/>
            <person name="Andreopoulos B."/>
            <person name="LaButti K."/>
            <person name="Kuo A."/>
            <person name="Mondo S."/>
            <person name="Riley R."/>
            <person name="Otillar R."/>
            <person name="Haridas S."/>
            <person name="Lipzen A."/>
            <person name="Grimwood J."/>
            <person name="Schmutz J."/>
            <person name="Clum A."/>
            <person name="Reid I.D."/>
            <person name="Moisan M.C."/>
            <person name="Butler G."/>
            <person name="Nguyen T.T.M."/>
            <person name="Dewar K."/>
            <person name="Conant G."/>
            <person name="Drula E."/>
            <person name="Henrissat B."/>
            <person name="Hansel C."/>
            <person name="Singer S."/>
            <person name="Hutchinson M.I."/>
            <person name="de Vries R.P."/>
            <person name="Natvig D.O."/>
            <person name="Powell A.J."/>
            <person name="Tsang A."/>
            <person name="Grigoriev I.V."/>
        </authorList>
    </citation>
    <scope>NUCLEOTIDE SEQUENCE [LARGE SCALE GENOMIC DNA]</scope>
    <source>
        <strain evidence="2 3">ATCC 24622</strain>
    </source>
</reference>
<protein>
    <submittedName>
        <fullName evidence="2">Uncharacterized protein</fullName>
    </submittedName>
</protein>